<keyword evidence="3" id="KW-1185">Reference proteome</keyword>
<protein>
    <submittedName>
        <fullName evidence="2">Uncharacterized protein</fullName>
    </submittedName>
</protein>
<feature type="signal peptide" evidence="1">
    <location>
        <begin position="1"/>
        <end position="20"/>
    </location>
</feature>
<evidence type="ECO:0000313" key="3">
    <source>
        <dbReference type="Proteomes" id="UP000499080"/>
    </source>
</evidence>
<comment type="caution">
    <text evidence="2">The sequence shown here is derived from an EMBL/GenBank/DDBJ whole genome shotgun (WGS) entry which is preliminary data.</text>
</comment>
<evidence type="ECO:0000256" key="1">
    <source>
        <dbReference type="SAM" id="SignalP"/>
    </source>
</evidence>
<organism evidence="2 3">
    <name type="scientific">Araneus ventricosus</name>
    <name type="common">Orbweaver spider</name>
    <name type="synonym">Epeira ventricosa</name>
    <dbReference type="NCBI Taxonomy" id="182803"/>
    <lineage>
        <taxon>Eukaryota</taxon>
        <taxon>Metazoa</taxon>
        <taxon>Ecdysozoa</taxon>
        <taxon>Arthropoda</taxon>
        <taxon>Chelicerata</taxon>
        <taxon>Arachnida</taxon>
        <taxon>Araneae</taxon>
        <taxon>Araneomorphae</taxon>
        <taxon>Entelegynae</taxon>
        <taxon>Araneoidea</taxon>
        <taxon>Araneidae</taxon>
        <taxon>Araneus</taxon>
    </lineage>
</organism>
<gene>
    <name evidence="2" type="ORF">AVEN_142127_1</name>
</gene>
<dbReference type="Gene3D" id="3.30.420.10">
    <property type="entry name" value="Ribonuclease H-like superfamily/Ribonuclease H"/>
    <property type="match status" value="1"/>
</dbReference>
<keyword evidence="1" id="KW-0732">Signal</keyword>
<accession>A0A4Y2DGY1</accession>
<feature type="chain" id="PRO_5021437657" evidence="1">
    <location>
        <begin position="21"/>
        <end position="83"/>
    </location>
</feature>
<name>A0A4Y2DGY1_ARAVE</name>
<dbReference type="EMBL" id="BGPR01000360">
    <property type="protein sequence ID" value="GBM15469.1"/>
    <property type="molecule type" value="Genomic_DNA"/>
</dbReference>
<dbReference type="OrthoDB" id="6430367at2759"/>
<dbReference type="AlphaFoldDB" id="A0A4Y2DGY1"/>
<proteinExistence type="predicted"/>
<reference evidence="2 3" key="1">
    <citation type="journal article" date="2019" name="Sci. Rep.">
        <title>Orb-weaving spider Araneus ventricosus genome elucidates the spidroin gene catalogue.</title>
        <authorList>
            <person name="Kono N."/>
            <person name="Nakamura H."/>
            <person name="Ohtoshi R."/>
            <person name="Moran D.A.P."/>
            <person name="Shinohara A."/>
            <person name="Yoshida Y."/>
            <person name="Fujiwara M."/>
            <person name="Mori M."/>
            <person name="Tomita M."/>
            <person name="Arakawa K."/>
        </authorList>
    </citation>
    <scope>NUCLEOTIDE SEQUENCE [LARGE SCALE GENOMIC DNA]</scope>
</reference>
<evidence type="ECO:0000313" key="2">
    <source>
        <dbReference type="EMBL" id="GBM15469.1"/>
    </source>
</evidence>
<dbReference type="GO" id="GO:0003676">
    <property type="term" value="F:nucleic acid binding"/>
    <property type="evidence" value="ECO:0007669"/>
    <property type="project" value="InterPro"/>
</dbReference>
<dbReference type="InterPro" id="IPR036397">
    <property type="entry name" value="RNaseH_sf"/>
</dbReference>
<sequence length="83" mass="9312">MIVWGMFSLHILGPLIPVEGTLNSYAYLYIVANQVHPYMATVYPANDGMFQQDNAMCPKLSVYGSRSMMKSSSYYPGLEIPQI</sequence>
<dbReference type="Proteomes" id="UP000499080">
    <property type="component" value="Unassembled WGS sequence"/>
</dbReference>